<name>A0A1G4IXA3_9SACH</name>
<dbReference type="PROSITE" id="PS51421">
    <property type="entry name" value="RAS"/>
    <property type="match status" value="1"/>
</dbReference>
<dbReference type="SMART" id="SM00176">
    <property type="entry name" value="RAN"/>
    <property type="match status" value="1"/>
</dbReference>
<dbReference type="Proteomes" id="UP000191024">
    <property type="component" value="Chromosome B"/>
</dbReference>
<dbReference type="STRING" id="1230905.A0A1G4IXA3"/>
<keyword evidence="4" id="KW-0449">Lipoprotein</keyword>
<dbReference type="SUPFAM" id="SSF52540">
    <property type="entry name" value="P-loop containing nucleoside triphosphate hydrolases"/>
    <property type="match status" value="1"/>
</dbReference>
<dbReference type="PRINTS" id="PR00449">
    <property type="entry name" value="RASTRNSFRMNG"/>
</dbReference>
<dbReference type="SMART" id="SM00175">
    <property type="entry name" value="RAB"/>
    <property type="match status" value="1"/>
</dbReference>
<evidence type="ECO:0000256" key="5">
    <source>
        <dbReference type="ARBA" id="ARBA00023289"/>
    </source>
</evidence>
<evidence type="ECO:0000256" key="4">
    <source>
        <dbReference type="ARBA" id="ARBA00023288"/>
    </source>
</evidence>
<dbReference type="InterPro" id="IPR027417">
    <property type="entry name" value="P-loop_NTPase"/>
</dbReference>
<dbReference type="AlphaFoldDB" id="A0A1G4IXA3"/>
<comment type="subcellular location">
    <subcellularLocation>
        <location evidence="6">Endomembrane system</location>
        <topology evidence="6">Lipid-anchor</topology>
        <orientation evidence="6">Cytoplasmic side</orientation>
    </subcellularLocation>
</comment>
<dbReference type="GO" id="GO:0003924">
    <property type="term" value="F:GTPase activity"/>
    <property type="evidence" value="ECO:0007669"/>
    <property type="project" value="InterPro"/>
</dbReference>
<evidence type="ECO:0000313" key="8">
    <source>
        <dbReference type="Proteomes" id="UP000191024"/>
    </source>
</evidence>
<evidence type="ECO:0000256" key="3">
    <source>
        <dbReference type="ARBA" id="ARBA00023134"/>
    </source>
</evidence>
<dbReference type="Gene3D" id="3.40.50.300">
    <property type="entry name" value="P-loop containing nucleotide triphosphate hydrolases"/>
    <property type="match status" value="1"/>
</dbReference>
<keyword evidence="3" id="KW-0342">GTP-binding</keyword>
<gene>
    <name evidence="7" type="ORF">LAMI_0B07272G</name>
</gene>
<keyword evidence="2" id="KW-0547">Nucleotide-binding</keyword>
<dbReference type="CDD" id="cd01861">
    <property type="entry name" value="Rab6"/>
    <property type="match status" value="1"/>
</dbReference>
<dbReference type="PROSITE" id="PS51419">
    <property type="entry name" value="RAB"/>
    <property type="match status" value="1"/>
</dbReference>
<dbReference type="InterPro" id="IPR005225">
    <property type="entry name" value="Small_GTP-bd"/>
</dbReference>
<dbReference type="FunFam" id="3.40.50.300:FF:000970">
    <property type="entry name" value="Ras-related protein Rab-6"/>
    <property type="match status" value="1"/>
</dbReference>
<dbReference type="GO" id="GO:0005525">
    <property type="term" value="F:GTP binding"/>
    <property type="evidence" value="ECO:0007669"/>
    <property type="project" value="UniProtKB-KW"/>
</dbReference>
<dbReference type="OrthoDB" id="9989112at2759"/>
<keyword evidence="8" id="KW-1185">Reference proteome</keyword>
<evidence type="ECO:0000256" key="6">
    <source>
        <dbReference type="ARBA" id="ARBA00046278"/>
    </source>
</evidence>
<evidence type="ECO:0000256" key="2">
    <source>
        <dbReference type="ARBA" id="ARBA00022741"/>
    </source>
</evidence>
<dbReference type="SMART" id="SM00173">
    <property type="entry name" value="RAS"/>
    <property type="match status" value="1"/>
</dbReference>
<sequence>MSASRTGKALTKYKIVFLGEQGVGKTSLITRFMYDTFDDHYQATIGIDFLSKTMYLDDKTVRLQLWDTAGQERFRSLIPSYIRDSHVAIVVYDVTNKKSFEYIDKWVDDVKNERGEENVLLCIVGNKNDLVEERQVSTEEGERKAQVLKAKIFVETSTKVGYNVKNLFRKIAKSLPEFQNDSGKLAGLDGEAGKTAPGVIDITTNTEEDTTGGCQC</sequence>
<protein>
    <submittedName>
        <fullName evidence="7">LAMI_0B07272g1_1</fullName>
    </submittedName>
</protein>
<dbReference type="EMBL" id="LT598464">
    <property type="protein sequence ID" value="SCU81691.1"/>
    <property type="molecule type" value="Genomic_DNA"/>
</dbReference>
<dbReference type="PROSITE" id="PS51420">
    <property type="entry name" value="RHO"/>
    <property type="match status" value="1"/>
</dbReference>
<keyword evidence="5" id="KW-0636">Prenylation</keyword>
<dbReference type="GO" id="GO:0005794">
    <property type="term" value="C:Golgi apparatus"/>
    <property type="evidence" value="ECO:0007669"/>
    <property type="project" value="UniProtKB-ARBA"/>
</dbReference>
<dbReference type="InterPro" id="IPR001806">
    <property type="entry name" value="Small_GTPase"/>
</dbReference>
<dbReference type="SMART" id="SM00174">
    <property type="entry name" value="RHO"/>
    <property type="match status" value="1"/>
</dbReference>
<dbReference type="Pfam" id="PF00071">
    <property type="entry name" value="Ras"/>
    <property type="match status" value="1"/>
</dbReference>
<reference evidence="7 8" key="1">
    <citation type="submission" date="2016-03" db="EMBL/GenBank/DDBJ databases">
        <authorList>
            <person name="Devillers H."/>
        </authorList>
    </citation>
    <scope>NUCLEOTIDE SEQUENCE [LARGE SCALE GENOMIC DNA]</scope>
    <source>
        <strain evidence="7">CBS 11717</strain>
    </source>
</reference>
<evidence type="ECO:0000256" key="1">
    <source>
        <dbReference type="ARBA" id="ARBA00006270"/>
    </source>
</evidence>
<dbReference type="PANTHER" id="PTHR47977">
    <property type="entry name" value="RAS-RELATED PROTEIN RAB"/>
    <property type="match status" value="1"/>
</dbReference>
<evidence type="ECO:0000313" key="7">
    <source>
        <dbReference type="EMBL" id="SCU81691.1"/>
    </source>
</evidence>
<dbReference type="NCBIfam" id="TIGR00231">
    <property type="entry name" value="small_GTP"/>
    <property type="match status" value="1"/>
</dbReference>
<dbReference type="GO" id="GO:0005829">
    <property type="term" value="C:cytosol"/>
    <property type="evidence" value="ECO:0007669"/>
    <property type="project" value="UniProtKB-ARBA"/>
</dbReference>
<dbReference type="InterPro" id="IPR050227">
    <property type="entry name" value="Rab"/>
</dbReference>
<comment type="similarity">
    <text evidence="1">Belongs to the small GTPase superfamily. Rab family.</text>
</comment>
<accession>A0A1G4IXA3</accession>
<proteinExistence type="inferred from homology"/>
<organism evidence="7 8">
    <name type="scientific">Lachancea mirantina</name>
    <dbReference type="NCBI Taxonomy" id="1230905"/>
    <lineage>
        <taxon>Eukaryota</taxon>
        <taxon>Fungi</taxon>
        <taxon>Dikarya</taxon>
        <taxon>Ascomycota</taxon>
        <taxon>Saccharomycotina</taxon>
        <taxon>Saccharomycetes</taxon>
        <taxon>Saccharomycetales</taxon>
        <taxon>Saccharomycetaceae</taxon>
        <taxon>Lachancea</taxon>
    </lineage>
</organism>